<dbReference type="AlphaFoldDB" id="A0A1B2HXQ2"/>
<feature type="chain" id="PRO_5008538804" description="Flagellar hook-length control protein FliK" evidence="1">
    <location>
        <begin position="24"/>
        <end position="137"/>
    </location>
</feature>
<dbReference type="EMBL" id="CP016793">
    <property type="protein sequence ID" value="ANZ42530.1"/>
    <property type="molecule type" value="Genomic_DNA"/>
</dbReference>
<dbReference type="RefSeq" id="WP_065920856.1">
    <property type="nucleotide sequence ID" value="NZ_CP016793.1"/>
</dbReference>
<proteinExistence type="predicted"/>
<gene>
    <name evidence="2" type="ORF">BBK82_06525</name>
</gene>
<dbReference type="STRING" id="1586287.BBK82_06525"/>
<dbReference type="OrthoDB" id="4401005at2"/>
<keyword evidence="1" id="KW-0732">Signal</keyword>
<evidence type="ECO:0000313" key="2">
    <source>
        <dbReference type="EMBL" id="ANZ42530.1"/>
    </source>
</evidence>
<feature type="signal peptide" evidence="1">
    <location>
        <begin position="1"/>
        <end position="23"/>
    </location>
</feature>
<evidence type="ECO:0000313" key="3">
    <source>
        <dbReference type="Proteomes" id="UP000093053"/>
    </source>
</evidence>
<organism evidence="2 3">
    <name type="scientific">Lentzea guizhouensis</name>
    <dbReference type="NCBI Taxonomy" id="1586287"/>
    <lineage>
        <taxon>Bacteria</taxon>
        <taxon>Bacillati</taxon>
        <taxon>Actinomycetota</taxon>
        <taxon>Actinomycetes</taxon>
        <taxon>Pseudonocardiales</taxon>
        <taxon>Pseudonocardiaceae</taxon>
        <taxon>Lentzea</taxon>
    </lineage>
</organism>
<accession>A0A1B2HXQ2</accession>
<protein>
    <recommendedName>
        <fullName evidence="4">Flagellar hook-length control protein FliK</fullName>
    </recommendedName>
</protein>
<dbReference type="Proteomes" id="UP000093053">
    <property type="component" value="Chromosome"/>
</dbReference>
<keyword evidence="3" id="KW-1185">Reference proteome</keyword>
<reference evidence="2 3" key="1">
    <citation type="submission" date="2016-07" db="EMBL/GenBank/DDBJ databases">
        <title>Complete genome sequence of the Lentzea guizhouensis DHS C013.</title>
        <authorList>
            <person name="Cao C."/>
        </authorList>
    </citation>
    <scope>NUCLEOTIDE SEQUENCE [LARGE SCALE GENOMIC DNA]</scope>
    <source>
        <strain evidence="2 3">DHS C013</strain>
    </source>
</reference>
<sequence>MRRILAVLALVASTFVVAPAASAESCAGVKVVVDFASLGGGVQTGCAVGDPTTGLTALTGAGFTYSFVPRQAGFVCRINSLPNPCTVPTTSAYWSYWHATPGGSWSYSSAGAGSYNPAPGAVEGWAFGAGVAPGATP</sequence>
<name>A0A1B2HXQ2_9PSEU</name>
<evidence type="ECO:0000256" key="1">
    <source>
        <dbReference type="SAM" id="SignalP"/>
    </source>
</evidence>
<dbReference type="KEGG" id="led:BBK82_06525"/>
<evidence type="ECO:0008006" key="4">
    <source>
        <dbReference type="Google" id="ProtNLM"/>
    </source>
</evidence>